<protein>
    <submittedName>
        <fullName evidence="1">Uncharacterized protein</fullName>
    </submittedName>
</protein>
<dbReference type="EMBL" id="GBRH01238856">
    <property type="protein sequence ID" value="JAD59039.1"/>
    <property type="molecule type" value="Transcribed_RNA"/>
</dbReference>
<evidence type="ECO:0000313" key="1">
    <source>
        <dbReference type="EMBL" id="JAD59039.1"/>
    </source>
</evidence>
<reference evidence="1" key="1">
    <citation type="submission" date="2014-09" db="EMBL/GenBank/DDBJ databases">
        <authorList>
            <person name="Magalhaes I.L.F."/>
            <person name="Oliveira U."/>
            <person name="Santos F.R."/>
            <person name="Vidigal T.H.D.A."/>
            <person name="Brescovit A.D."/>
            <person name="Santos A.J."/>
        </authorList>
    </citation>
    <scope>NUCLEOTIDE SEQUENCE</scope>
    <source>
        <tissue evidence="1">Shoot tissue taken approximately 20 cm above the soil surface</tissue>
    </source>
</reference>
<proteinExistence type="predicted"/>
<accession>A0A0A9B4X9</accession>
<organism evidence="1">
    <name type="scientific">Arundo donax</name>
    <name type="common">Giant reed</name>
    <name type="synonym">Donax arundinaceus</name>
    <dbReference type="NCBI Taxonomy" id="35708"/>
    <lineage>
        <taxon>Eukaryota</taxon>
        <taxon>Viridiplantae</taxon>
        <taxon>Streptophyta</taxon>
        <taxon>Embryophyta</taxon>
        <taxon>Tracheophyta</taxon>
        <taxon>Spermatophyta</taxon>
        <taxon>Magnoliopsida</taxon>
        <taxon>Liliopsida</taxon>
        <taxon>Poales</taxon>
        <taxon>Poaceae</taxon>
        <taxon>PACMAD clade</taxon>
        <taxon>Arundinoideae</taxon>
        <taxon>Arundineae</taxon>
        <taxon>Arundo</taxon>
    </lineage>
</organism>
<name>A0A0A9B4X9_ARUDO</name>
<sequence length="95" mass="10452">MRTNDDFPTLGDPTRHSVGICRSTTGIERKAFATFTKSSTACFPCWKASSSFFRPSVSRSSASRFVVDLAQTEACCFPTEVILFLRASTRPITCS</sequence>
<reference evidence="1" key="2">
    <citation type="journal article" date="2015" name="Data Brief">
        <title>Shoot transcriptome of the giant reed, Arundo donax.</title>
        <authorList>
            <person name="Barrero R.A."/>
            <person name="Guerrero F.D."/>
            <person name="Moolhuijzen P."/>
            <person name="Goolsby J.A."/>
            <person name="Tidwell J."/>
            <person name="Bellgard S.E."/>
            <person name="Bellgard M.I."/>
        </authorList>
    </citation>
    <scope>NUCLEOTIDE SEQUENCE</scope>
    <source>
        <tissue evidence="1">Shoot tissue taken approximately 20 cm above the soil surface</tissue>
    </source>
</reference>
<dbReference type="AlphaFoldDB" id="A0A0A9B4X9"/>